<dbReference type="EMBL" id="JH431198">
    <property type="status" value="NOT_ANNOTATED_CDS"/>
    <property type="molecule type" value="Genomic_DNA"/>
</dbReference>
<reference evidence="9" key="1">
    <citation type="submission" date="2011-05" db="EMBL/GenBank/DDBJ databases">
        <authorList>
            <person name="Richards S.R."/>
            <person name="Qu J."/>
            <person name="Jiang H."/>
            <person name="Jhangiani S.N."/>
            <person name="Agravi P."/>
            <person name="Goodspeed R."/>
            <person name="Gross S."/>
            <person name="Mandapat C."/>
            <person name="Jackson L."/>
            <person name="Mathew T."/>
            <person name="Pu L."/>
            <person name="Thornton R."/>
            <person name="Saada N."/>
            <person name="Wilczek-Boney K.B."/>
            <person name="Lee S."/>
            <person name="Kovar C."/>
            <person name="Wu Y."/>
            <person name="Scherer S.E."/>
            <person name="Worley K.C."/>
            <person name="Muzny D.M."/>
            <person name="Gibbs R."/>
        </authorList>
    </citation>
    <scope>NUCLEOTIDE SEQUENCE</scope>
    <source>
        <strain evidence="9">Brora</strain>
    </source>
</reference>
<keyword evidence="9" id="KW-1185">Reference proteome</keyword>
<dbReference type="SUPFAM" id="SSF53067">
    <property type="entry name" value="Actin-like ATPase domain"/>
    <property type="match status" value="2"/>
</dbReference>
<dbReference type="InterPro" id="IPR004000">
    <property type="entry name" value="Actin"/>
</dbReference>
<dbReference type="STRING" id="126957.T1INQ6"/>
<dbReference type="Pfam" id="PF00022">
    <property type="entry name" value="Actin"/>
    <property type="match status" value="1"/>
</dbReference>
<dbReference type="AlphaFoldDB" id="T1INQ6"/>
<dbReference type="GO" id="GO:0005856">
    <property type="term" value="C:cytoskeleton"/>
    <property type="evidence" value="ECO:0007669"/>
    <property type="project" value="UniProtKB-SubCell"/>
</dbReference>
<dbReference type="Proteomes" id="UP000014500">
    <property type="component" value="Unassembled WGS sequence"/>
</dbReference>
<evidence type="ECO:0000313" key="9">
    <source>
        <dbReference type="Proteomes" id="UP000014500"/>
    </source>
</evidence>
<dbReference type="FunFam" id="3.90.640.10:FF:000014">
    <property type="entry name" value="Putative actin-related protein 6"/>
    <property type="match status" value="1"/>
</dbReference>
<proteinExistence type="inferred from homology"/>
<organism evidence="8 9">
    <name type="scientific">Strigamia maritima</name>
    <name type="common">European centipede</name>
    <name type="synonym">Geophilus maritimus</name>
    <dbReference type="NCBI Taxonomy" id="126957"/>
    <lineage>
        <taxon>Eukaryota</taxon>
        <taxon>Metazoa</taxon>
        <taxon>Ecdysozoa</taxon>
        <taxon>Arthropoda</taxon>
        <taxon>Myriapoda</taxon>
        <taxon>Chilopoda</taxon>
        <taxon>Pleurostigmophora</taxon>
        <taxon>Geophilomorpha</taxon>
        <taxon>Linotaeniidae</taxon>
        <taxon>Strigamia</taxon>
    </lineage>
</organism>
<dbReference type="GO" id="GO:0005634">
    <property type="term" value="C:nucleus"/>
    <property type="evidence" value="ECO:0007669"/>
    <property type="project" value="UniProtKB-SubCell"/>
</dbReference>
<evidence type="ECO:0000256" key="1">
    <source>
        <dbReference type="ARBA" id="ARBA00004123"/>
    </source>
</evidence>
<comment type="subcellular location">
    <subcellularLocation>
        <location evidence="2">Cytoplasm</location>
        <location evidence="2">Cytoskeleton</location>
    </subcellularLocation>
    <subcellularLocation>
        <location evidence="1">Nucleus</location>
    </subcellularLocation>
</comment>
<evidence type="ECO:0000313" key="8">
    <source>
        <dbReference type="EnsemblMetazoa" id="SMAR002640-PA"/>
    </source>
</evidence>
<dbReference type="PhylomeDB" id="T1INQ6"/>
<evidence type="ECO:0000256" key="7">
    <source>
        <dbReference type="ARBA" id="ARBA00074635"/>
    </source>
</evidence>
<dbReference type="SMART" id="SM00268">
    <property type="entry name" value="ACTIN"/>
    <property type="match status" value="1"/>
</dbReference>
<dbReference type="Gene3D" id="3.30.420.40">
    <property type="match status" value="2"/>
</dbReference>
<dbReference type="PANTHER" id="PTHR11937">
    <property type="entry name" value="ACTIN"/>
    <property type="match status" value="1"/>
</dbReference>
<name>T1INQ6_STRMM</name>
<dbReference type="Gene3D" id="3.90.640.10">
    <property type="entry name" value="Actin, Chain A, domain 4"/>
    <property type="match status" value="1"/>
</dbReference>
<dbReference type="CDD" id="cd10210">
    <property type="entry name" value="ASKHA_NBD_Arp6"/>
    <property type="match status" value="1"/>
</dbReference>
<dbReference type="InterPro" id="IPR043129">
    <property type="entry name" value="ATPase_NBD"/>
</dbReference>
<evidence type="ECO:0000256" key="4">
    <source>
        <dbReference type="ARBA" id="ARBA00022490"/>
    </source>
</evidence>
<accession>T1INQ6</accession>
<dbReference type="OMA" id="FFEEYEC"/>
<reference evidence="8" key="2">
    <citation type="submission" date="2015-02" db="UniProtKB">
        <authorList>
            <consortium name="EnsemblMetazoa"/>
        </authorList>
    </citation>
    <scope>IDENTIFICATION</scope>
</reference>
<evidence type="ECO:0000256" key="6">
    <source>
        <dbReference type="ARBA" id="ARBA00023242"/>
    </source>
</evidence>
<keyword evidence="4" id="KW-0963">Cytoplasm</keyword>
<evidence type="ECO:0000256" key="3">
    <source>
        <dbReference type="ARBA" id="ARBA00005665"/>
    </source>
</evidence>
<keyword evidence="6" id="KW-0539">Nucleus</keyword>
<dbReference type="FunFam" id="2.30.36.70:FF:000003">
    <property type="entry name" value="Actin-related protein 6"/>
    <property type="match status" value="1"/>
</dbReference>
<dbReference type="eggNOG" id="KOG0680">
    <property type="taxonomic scope" value="Eukaryota"/>
</dbReference>
<keyword evidence="5" id="KW-0206">Cytoskeleton</keyword>
<evidence type="ECO:0000256" key="5">
    <source>
        <dbReference type="ARBA" id="ARBA00023212"/>
    </source>
</evidence>
<dbReference type="HOGENOM" id="CLU_027965_1_1_1"/>
<dbReference type="EnsemblMetazoa" id="SMAR002640-RA">
    <property type="protein sequence ID" value="SMAR002640-PA"/>
    <property type="gene ID" value="SMAR002640"/>
</dbReference>
<protein>
    <recommendedName>
        <fullName evidence="7">Actin-related protein 6</fullName>
    </recommendedName>
</protein>
<sequence>MAKTTFVLDNGAYTSKAGFTIDDEPRIIPNCITKAKSERRRQFIGDQIDDCKDVSGLFYILPFQKGYLVNSDVQKTIWDYIFGRDVFNCKMSELDVIVTEPYFNFLSIQEVMNEIFFEDYQVDSLLRINSGTLSAYHYQKTHPEELCCLLVESGYSFTHIAPYCKGKKLKANNFHFYMKYLYKKMITNSFRSNFSAIRRIDVGGKLLTNHLKEITSYRQLHVMDETYVMNQVKEDICFVSNDFYSDMKQCKLKNNTIQRDYVLPDYTVIKRGYIKSPDKKLEGNEQIIRMNNERFSIPELLFHPSDVGIQQMGIAEAIVHAIKATPEEMHPHFYKNILLTGGNVFFPGFRDRVYQDVRALTFEDYQVNVVLPKNPMVYAWHGGVSLSSDKEVNRMMVTRQQYEEHGVSICQDKFDV</sequence>
<comment type="similarity">
    <text evidence="3">Belongs to the actin family. ARP6 subfamily.</text>
</comment>
<evidence type="ECO:0000256" key="2">
    <source>
        <dbReference type="ARBA" id="ARBA00004245"/>
    </source>
</evidence>